<dbReference type="HOGENOM" id="CLU_071867_0_0_1"/>
<evidence type="ECO:0000256" key="1">
    <source>
        <dbReference type="SAM" id="MobiDB-lite"/>
    </source>
</evidence>
<dbReference type="AlphaFoldDB" id="A0A0C9W0R0"/>
<keyword evidence="2" id="KW-1133">Transmembrane helix</keyword>
<dbReference type="EMBL" id="KN839847">
    <property type="protein sequence ID" value="KIJ64370.1"/>
    <property type="molecule type" value="Genomic_DNA"/>
</dbReference>
<evidence type="ECO:0000313" key="3">
    <source>
        <dbReference type="EMBL" id="KIJ64370.1"/>
    </source>
</evidence>
<evidence type="ECO:0000313" key="4">
    <source>
        <dbReference type="Proteomes" id="UP000053820"/>
    </source>
</evidence>
<accession>A0A0C9W0R0</accession>
<feature type="transmembrane region" description="Helical" evidence="2">
    <location>
        <begin position="302"/>
        <end position="322"/>
    </location>
</feature>
<feature type="region of interest" description="Disordered" evidence="1">
    <location>
        <begin position="60"/>
        <end position="112"/>
    </location>
</feature>
<proteinExistence type="predicted"/>
<gene>
    <name evidence="3" type="ORF">HYDPIDRAFT_28813</name>
</gene>
<dbReference type="Proteomes" id="UP000053820">
    <property type="component" value="Unassembled WGS sequence"/>
</dbReference>
<dbReference type="OrthoDB" id="2682794at2759"/>
<keyword evidence="2" id="KW-0472">Membrane</keyword>
<protein>
    <submittedName>
        <fullName evidence="3">Uncharacterized protein</fullName>
    </submittedName>
</protein>
<organism evidence="3 4">
    <name type="scientific">Hydnomerulius pinastri MD-312</name>
    <dbReference type="NCBI Taxonomy" id="994086"/>
    <lineage>
        <taxon>Eukaryota</taxon>
        <taxon>Fungi</taxon>
        <taxon>Dikarya</taxon>
        <taxon>Basidiomycota</taxon>
        <taxon>Agaricomycotina</taxon>
        <taxon>Agaricomycetes</taxon>
        <taxon>Agaricomycetidae</taxon>
        <taxon>Boletales</taxon>
        <taxon>Boletales incertae sedis</taxon>
        <taxon>Leucogyrophana</taxon>
    </lineage>
</organism>
<reference evidence="3 4" key="1">
    <citation type="submission" date="2014-04" db="EMBL/GenBank/DDBJ databases">
        <title>Evolutionary Origins and Diversification of the Mycorrhizal Mutualists.</title>
        <authorList>
            <consortium name="DOE Joint Genome Institute"/>
            <consortium name="Mycorrhizal Genomics Consortium"/>
            <person name="Kohler A."/>
            <person name="Kuo A."/>
            <person name="Nagy L.G."/>
            <person name="Floudas D."/>
            <person name="Copeland A."/>
            <person name="Barry K.W."/>
            <person name="Cichocki N."/>
            <person name="Veneault-Fourrey C."/>
            <person name="LaButti K."/>
            <person name="Lindquist E.A."/>
            <person name="Lipzen A."/>
            <person name="Lundell T."/>
            <person name="Morin E."/>
            <person name="Murat C."/>
            <person name="Riley R."/>
            <person name="Ohm R."/>
            <person name="Sun H."/>
            <person name="Tunlid A."/>
            <person name="Henrissat B."/>
            <person name="Grigoriev I.V."/>
            <person name="Hibbett D.S."/>
            <person name="Martin F."/>
        </authorList>
    </citation>
    <scope>NUCLEOTIDE SEQUENCE [LARGE SCALE GENOMIC DNA]</scope>
    <source>
        <strain evidence="3 4">MD-312</strain>
    </source>
</reference>
<sequence>MLARAVSVSHITPTRRPTPRFQALPKIKRVKMSKGARATLAIILRPSATLWKPLSRRLRSTWPTNTNTNTTSTSTSTSTSTPSSSTDTLVGSTSVETVTLSDGTSSTEYTGPKKVRFDDQPLIFSPKLLAKRPRRASCRSPERPCLVVRRYSDPYTKSPEATTGADVASIYEDCLFDYLGFKADLQALEDREYLDERRIEDSRTSAFYETEFGVTKFDRVGYAQDCLSKWIDKQREAERAPKKLVLEDPAHLPWPSRALPSVSFERPDWARPRPPKPTPVLPSPRSLIERVQTRIVDEFENAVVVLSIGLLIYTCLFLYFLYDVFTRGFGRPDS</sequence>
<feature type="compositionally biased region" description="Low complexity" evidence="1">
    <location>
        <begin position="60"/>
        <end position="86"/>
    </location>
</feature>
<keyword evidence="2" id="KW-0812">Transmembrane</keyword>
<name>A0A0C9W0R0_9AGAM</name>
<keyword evidence="4" id="KW-1185">Reference proteome</keyword>
<evidence type="ECO:0000256" key="2">
    <source>
        <dbReference type="SAM" id="Phobius"/>
    </source>
</evidence>
<feature type="compositionally biased region" description="Polar residues" evidence="1">
    <location>
        <begin position="87"/>
        <end position="109"/>
    </location>
</feature>